<name>A0A6G0VPM4_APHCR</name>
<organism evidence="1 2">
    <name type="scientific">Aphis craccivora</name>
    <name type="common">Cowpea aphid</name>
    <dbReference type="NCBI Taxonomy" id="307492"/>
    <lineage>
        <taxon>Eukaryota</taxon>
        <taxon>Metazoa</taxon>
        <taxon>Ecdysozoa</taxon>
        <taxon>Arthropoda</taxon>
        <taxon>Hexapoda</taxon>
        <taxon>Insecta</taxon>
        <taxon>Pterygota</taxon>
        <taxon>Neoptera</taxon>
        <taxon>Paraneoptera</taxon>
        <taxon>Hemiptera</taxon>
        <taxon>Sternorrhyncha</taxon>
        <taxon>Aphidomorpha</taxon>
        <taxon>Aphidoidea</taxon>
        <taxon>Aphididae</taxon>
        <taxon>Aphidini</taxon>
        <taxon>Aphis</taxon>
        <taxon>Aphis</taxon>
    </lineage>
</organism>
<accession>A0A6G0VPM4</accession>
<evidence type="ECO:0000313" key="2">
    <source>
        <dbReference type="Proteomes" id="UP000478052"/>
    </source>
</evidence>
<reference evidence="1 2" key="1">
    <citation type="submission" date="2019-08" db="EMBL/GenBank/DDBJ databases">
        <title>Whole genome of Aphis craccivora.</title>
        <authorList>
            <person name="Voronova N.V."/>
            <person name="Shulinski R.S."/>
            <person name="Bandarenka Y.V."/>
            <person name="Zhorov D.G."/>
            <person name="Warner D."/>
        </authorList>
    </citation>
    <scope>NUCLEOTIDE SEQUENCE [LARGE SCALE GENOMIC DNA]</scope>
    <source>
        <strain evidence="1">180601</strain>
        <tissue evidence="1">Whole Body</tissue>
    </source>
</reference>
<evidence type="ECO:0008006" key="3">
    <source>
        <dbReference type="Google" id="ProtNLM"/>
    </source>
</evidence>
<dbReference type="GO" id="GO:0061343">
    <property type="term" value="P:cell adhesion involved in heart morphogenesis"/>
    <property type="evidence" value="ECO:0007669"/>
    <property type="project" value="TreeGrafter"/>
</dbReference>
<dbReference type="PANTHER" id="PTHR33395">
    <property type="entry name" value="TRANSCRIPTASE, PUTATIVE-RELATED-RELATED"/>
    <property type="match status" value="1"/>
</dbReference>
<dbReference type="InterPro" id="IPR036691">
    <property type="entry name" value="Endo/exonu/phosph_ase_sf"/>
</dbReference>
<protein>
    <recommendedName>
        <fullName evidence="3">Endonuclease/exonuclease/phosphatase domain-containing protein</fullName>
    </recommendedName>
</protein>
<dbReference type="SUPFAM" id="SSF56219">
    <property type="entry name" value="DNase I-like"/>
    <property type="match status" value="1"/>
</dbReference>
<gene>
    <name evidence="1" type="ORF">FWK35_00037632</name>
</gene>
<keyword evidence="2" id="KW-1185">Reference proteome</keyword>
<dbReference type="EMBL" id="VUJU01014147">
    <property type="protein sequence ID" value="KAF0702829.1"/>
    <property type="molecule type" value="Genomic_DNA"/>
</dbReference>
<sequence>CRSVWHLACTSLSSSNDDSLKKRISTWLCTICDIKPINKKTTSSTSPQIDLTSKIDNILAAVNEIKTTLSKHEHLFVKLNKKIDEVSSQLRDLGGRTTLLEDKITTFETRLSKIESSNISTDNNIISEISERQLRSRNMIIFNAPESDDNISANDSSVIKSIFDYIGIEMTPTAISRLGRKSSKPRPLKITLQDASDVFVILKNKFKLRSSQNFSSIRISPDRTQMQRDQLRNVYAKIEERKAAGETDLILKFLKVSEHLNLYYQNVRGINTKLNVLMRNVCLSDYDIIGLSETWLSPNVTTSELGFNNYTTYRCDRNSNTSNCSRGGGVLLSVNNKYYSRMLSVTPCPVEHLFVLIKTDTSYILVSNVYFPPRSDVDNYVIHFHIISNLLFTLPYVKNIIMIGDYNLPNLHWLPSSIGFPPSLSNLSLTESEFLLKLSYLNIFQFNHILNNNGSILDLILSDFIDVSVNKSDYPLVPCDSYHPGLLISFPVSINKPIDYNLCTYNFYNCNYSDINFNLASVNWCNLFSNLCINEAVNIFYCIIYEIIDIFVPKIIKRHSTYPIWFSKNLKDLIFKKKIAHKLYKSTGLVSDYISFSELRAKSKFYSKSDYYFYINNLQKNLKVYPKIFWKFVNNKRKVNFLPNCMYLYNEKFDSPNHIVNAFSKYFSSVYENNNNINLNYNQQNQPKVLQSPLHSCTIDLLDIFNSLNSLTASSCPGPDLIPSIFFKNCPYVLSTPLLYLFNLSLSTGTF</sequence>
<dbReference type="AlphaFoldDB" id="A0A6G0VPM4"/>
<dbReference type="PANTHER" id="PTHR33395:SF22">
    <property type="entry name" value="REVERSE TRANSCRIPTASE DOMAIN-CONTAINING PROTEIN"/>
    <property type="match status" value="1"/>
</dbReference>
<feature type="non-terminal residue" evidence="1">
    <location>
        <position position="751"/>
    </location>
</feature>
<dbReference type="OrthoDB" id="6781220at2759"/>
<dbReference type="GO" id="GO:0031012">
    <property type="term" value="C:extracellular matrix"/>
    <property type="evidence" value="ECO:0007669"/>
    <property type="project" value="TreeGrafter"/>
</dbReference>
<proteinExistence type="predicted"/>
<dbReference type="GO" id="GO:0007508">
    <property type="term" value="P:larval heart development"/>
    <property type="evidence" value="ECO:0007669"/>
    <property type="project" value="TreeGrafter"/>
</dbReference>
<evidence type="ECO:0000313" key="1">
    <source>
        <dbReference type="EMBL" id="KAF0702829.1"/>
    </source>
</evidence>
<feature type="non-terminal residue" evidence="1">
    <location>
        <position position="1"/>
    </location>
</feature>
<comment type="caution">
    <text evidence="1">The sequence shown here is derived from an EMBL/GenBank/DDBJ whole genome shotgun (WGS) entry which is preliminary data.</text>
</comment>
<dbReference type="Proteomes" id="UP000478052">
    <property type="component" value="Unassembled WGS sequence"/>
</dbReference>
<dbReference type="Gene3D" id="3.60.10.10">
    <property type="entry name" value="Endonuclease/exonuclease/phosphatase"/>
    <property type="match status" value="1"/>
</dbReference>